<proteinExistence type="predicted"/>
<evidence type="ECO:0000313" key="1">
    <source>
        <dbReference type="EMBL" id="PRY86315.1"/>
    </source>
</evidence>
<keyword evidence="2" id="KW-1185">Reference proteome</keyword>
<gene>
    <name evidence="1" type="ORF">CLW00_109162</name>
</gene>
<accession>A0A2T0WI37</accession>
<evidence type="ECO:0000313" key="2">
    <source>
        <dbReference type="Proteomes" id="UP000238157"/>
    </source>
</evidence>
<organism evidence="1 2">
    <name type="scientific">Mongoliibacter ruber</name>
    <dbReference type="NCBI Taxonomy" id="1750599"/>
    <lineage>
        <taxon>Bacteria</taxon>
        <taxon>Pseudomonadati</taxon>
        <taxon>Bacteroidota</taxon>
        <taxon>Cytophagia</taxon>
        <taxon>Cytophagales</taxon>
        <taxon>Cyclobacteriaceae</taxon>
        <taxon>Mongoliibacter</taxon>
    </lineage>
</organism>
<sequence>MKFSKEFKEALCNLPENEKDKLLLRLLKKNIKLTNRLHFELVSDNSVDEERQAVRNELEKQIQTLANYSFSIGSLFMDVRYLSGMINEHVSRTNDKIGEVDLNIFLLCRILEEFNSEILNVTYAKARKFCTSVIARAFKILLLINKLHPDYRIEFQEGLHKMGKQIGANPYLMETAIFNGFDVNWPLKGEIPEDIEKFHKELRSKGYLR</sequence>
<reference evidence="1 2" key="1">
    <citation type="submission" date="2018-03" db="EMBL/GenBank/DDBJ databases">
        <title>Genomic Encyclopedia of Archaeal and Bacterial Type Strains, Phase II (KMG-II): from individual species to whole genera.</title>
        <authorList>
            <person name="Goeker M."/>
        </authorList>
    </citation>
    <scope>NUCLEOTIDE SEQUENCE [LARGE SCALE GENOMIC DNA]</scope>
    <source>
        <strain evidence="1 2">DSM 27929</strain>
    </source>
</reference>
<dbReference type="OrthoDB" id="1432119at2"/>
<comment type="caution">
    <text evidence="1">The sequence shown here is derived from an EMBL/GenBank/DDBJ whole genome shotgun (WGS) entry which is preliminary data.</text>
</comment>
<dbReference type="Proteomes" id="UP000238157">
    <property type="component" value="Unassembled WGS sequence"/>
</dbReference>
<dbReference type="AlphaFoldDB" id="A0A2T0WI37"/>
<name>A0A2T0WI37_9BACT</name>
<dbReference type="EMBL" id="PVTR01000009">
    <property type="protein sequence ID" value="PRY86315.1"/>
    <property type="molecule type" value="Genomic_DNA"/>
</dbReference>
<protein>
    <submittedName>
        <fullName evidence="1">Uncharacterized protein</fullName>
    </submittedName>
</protein>
<dbReference type="RefSeq" id="WP_106134647.1">
    <property type="nucleotide sequence ID" value="NZ_PVTR01000009.1"/>
</dbReference>